<dbReference type="Gene3D" id="3.90.190.10">
    <property type="entry name" value="Protein tyrosine phosphatase superfamily"/>
    <property type="match status" value="1"/>
</dbReference>
<dbReference type="EMBL" id="PGEZ01000001">
    <property type="protein sequence ID" value="PJJ56828.1"/>
    <property type="molecule type" value="Genomic_DNA"/>
</dbReference>
<feature type="compositionally biased region" description="Low complexity" evidence="1">
    <location>
        <begin position="1"/>
        <end position="22"/>
    </location>
</feature>
<accession>A0A0B2BKH0</accession>
<reference evidence="2 3" key="1">
    <citation type="submission" date="2017-11" db="EMBL/GenBank/DDBJ databases">
        <title>Genomic Encyclopedia of Archaeal and Bacterial Type Strains, Phase II (KMG-II): From Individual Species to Whole Genera.</title>
        <authorList>
            <person name="Goeker M."/>
        </authorList>
    </citation>
    <scope>NUCLEOTIDE SEQUENCE [LARGE SCALE GENOMIC DNA]</scope>
    <source>
        <strain evidence="2 3">DSM 27763</strain>
    </source>
</reference>
<name>A0A0B2BKH0_9ACTN</name>
<dbReference type="InterPro" id="IPR026893">
    <property type="entry name" value="Tyr/Ser_Pase_IphP-type"/>
</dbReference>
<dbReference type="InterPro" id="IPR016130">
    <property type="entry name" value="Tyr_Pase_AS"/>
</dbReference>
<dbReference type="InterPro" id="IPR029021">
    <property type="entry name" value="Prot-tyrosine_phosphatase-like"/>
</dbReference>
<dbReference type="Pfam" id="PF13350">
    <property type="entry name" value="Y_phosphatase3"/>
    <property type="match status" value="1"/>
</dbReference>
<organism evidence="2 3">
    <name type="scientific">Mumia flava</name>
    <dbReference type="NCBI Taxonomy" id="1348852"/>
    <lineage>
        <taxon>Bacteria</taxon>
        <taxon>Bacillati</taxon>
        <taxon>Actinomycetota</taxon>
        <taxon>Actinomycetes</taxon>
        <taxon>Propionibacteriales</taxon>
        <taxon>Nocardioidaceae</taxon>
        <taxon>Mumia</taxon>
    </lineage>
</organism>
<evidence type="ECO:0000256" key="1">
    <source>
        <dbReference type="SAM" id="MobiDB-lite"/>
    </source>
</evidence>
<dbReference type="GO" id="GO:0004721">
    <property type="term" value="F:phosphoprotein phosphatase activity"/>
    <property type="evidence" value="ECO:0007669"/>
    <property type="project" value="InterPro"/>
</dbReference>
<proteinExistence type="predicted"/>
<dbReference type="RefSeq" id="WP_039349416.1">
    <property type="nucleotide sequence ID" value="NZ_PGEZ01000001.1"/>
</dbReference>
<keyword evidence="3" id="KW-1185">Reference proteome</keyword>
<dbReference type="OrthoDB" id="1188001at2"/>
<dbReference type="PROSITE" id="PS00383">
    <property type="entry name" value="TYR_PHOSPHATASE_1"/>
    <property type="match status" value="1"/>
</dbReference>
<dbReference type="SUPFAM" id="SSF52799">
    <property type="entry name" value="(Phosphotyrosine protein) phosphatases II"/>
    <property type="match status" value="1"/>
</dbReference>
<evidence type="ECO:0000313" key="2">
    <source>
        <dbReference type="EMBL" id="PJJ56828.1"/>
    </source>
</evidence>
<feature type="region of interest" description="Disordered" evidence="1">
    <location>
        <begin position="1"/>
        <end position="49"/>
    </location>
</feature>
<protein>
    <submittedName>
        <fullName evidence="2">Protein tyrosine/serine phosphatase</fullName>
    </submittedName>
</protein>
<dbReference type="Proteomes" id="UP000230842">
    <property type="component" value="Unassembled WGS sequence"/>
</dbReference>
<gene>
    <name evidence="2" type="ORF">CLV56_1041</name>
</gene>
<sequence>MSEGSSGSLPSSTESAGSGSSGPRPDLARPVVPNLRDVGGLPIPDGRRTRSGVLLRSAMPQPGDAGPDGVAWPPGLVIDLRSASEAGPYHPLASVAGSIRRISLLEALRPDGPQSASPETVQAMAEGGLRALYLGMLEVAADGLAEVATLVATADGATLLHCAAGKDRTGVAVALLLRTVDVERDAVVDDYLATGQAMEAVIRRLQHAAPLDPKRRAPQSYLAIPPEAIQAVLDVWDAHPGGAAGWLRDAGASARTLDLLRRRLVA</sequence>
<comment type="caution">
    <text evidence="2">The sequence shown here is derived from an EMBL/GenBank/DDBJ whole genome shotgun (WGS) entry which is preliminary data.</text>
</comment>
<evidence type="ECO:0000313" key="3">
    <source>
        <dbReference type="Proteomes" id="UP000230842"/>
    </source>
</evidence>
<dbReference type="AlphaFoldDB" id="A0A0B2BKH0"/>